<feature type="transmembrane region" description="Helical" evidence="1">
    <location>
        <begin position="107"/>
        <end position="126"/>
    </location>
</feature>
<evidence type="ECO:0000313" key="2">
    <source>
        <dbReference type="EMBL" id="KAH0562275.1"/>
    </source>
</evidence>
<sequence length="132" mass="14258">MGIEINKMCVPNGREYRRISSDTDRGSFEMEEVGRCNNSTPPDEISTSTGELAGVYLGILNLYCTLPQFLGTFISMVVFAVLEPGKSPELATEAEPHEVHSTDGPNAIAVILFIGAMSAVCAANTARKLKYL</sequence>
<dbReference type="AlphaFoldDB" id="A0A9P8LDZ1"/>
<accession>A0A9P8LDZ1</accession>
<protein>
    <submittedName>
        <fullName evidence="2">Uncharacterized protein</fullName>
    </submittedName>
</protein>
<evidence type="ECO:0000256" key="1">
    <source>
        <dbReference type="SAM" id="Phobius"/>
    </source>
</evidence>
<evidence type="ECO:0000313" key="3">
    <source>
        <dbReference type="Proteomes" id="UP000750711"/>
    </source>
</evidence>
<keyword evidence="1" id="KW-0472">Membrane</keyword>
<name>A0A9P8LDZ1_9PEZI</name>
<feature type="transmembrane region" description="Helical" evidence="1">
    <location>
        <begin position="55"/>
        <end position="82"/>
    </location>
</feature>
<gene>
    <name evidence="2" type="ORF">GP486_003020</name>
</gene>
<dbReference type="EMBL" id="JAGHQM010000377">
    <property type="protein sequence ID" value="KAH0562275.1"/>
    <property type="molecule type" value="Genomic_DNA"/>
</dbReference>
<organism evidence="2 3">
    <name type="scientific">Trichoglossum hirsutum</name>
    <dbReference type="NCBI Taxonomy" id="265104"/>
    <lineage>
        <taxon>Eukaryota</taxon>
        <taxon>Fungi</taxon>
        <taxon>Dikarya</taxon>
        <taxon>Ascomycota</taxon>
        <taxon>Pezizomycotina</taxon>
        <taxon>Geoglossomycetes</taxon>
        <taxon>Geoglossales</taxon>
        <taxon>Geoglossaceae</taxon>
        <taxon>Trichoglossum</taxon>
    </lineage>
</organism>
<keyword evidence="1" id="KW-0812">Transmembrane</keyword>
<keyword evidence="3" id="KW-1185">Reference proteome</keyword>
<comment type="caution">
    <text evidence="2">The sequence shown here is derived from an EMBL/GenBank/DDBJ whole genome shotgun (WGS) entry which is preliminary data.</text>
</comment>
<dbReference type="Proteomes" id="UP000750711">
    <property type="component" value="Unassembled WGS sequence"/>
</dbReference>
<proteinExistence type="predicted"/>
<keyword evidence="1" id="KW-1133">Transmembrane helix</keyword>
<reference evidence="2" key="1">
    <citation type="submission" date="2021-03" db="EMBL/GenBank/DDBJ databases">
        <title>Comparative genomics and phylogenomic investigation of the class Geoglossomycetes provide insights into ecological specialization and systematics.</title>
        <authorList>
            <person name="Melie T."/>
            <person name="Pirro S."/>
            <person name="Miller A.N."/>
            <person name="Quandt A."/>
        </authorList>
    </citation>
    <scope>NUCLEOTIDE SEQUENCE</scope>
    <source>
        <strain evidence="2">CAQ_001_2017</strain>
    </source>
</reference>